<evidence type="ECO:0000256" key="4">
    <source>
        <dbReference type="ARBA" id="ARBA00023136"/>
    </source>
</evidence>
<proteinExistence type="predicted"/>
<feature type="domain" description="Inositolphosphotransferase Aur1/Ipt1" evidence="6">
    <location>
        <begin position="126"/>
        <end position="318"/>
    </location>
</feature>
<dbReference type="PANTHER" id="PTHR31310">
    <property type="match status" value="1"/>
</dbReference>
<feature type="transmembrane region" description="Helical" evidence="5">
    <location>
        <begin position="40"/>
        <end position="58"/>
    </location>
</feature>
<feature type="transmembrane region" description="Helical" evidence="5">
    <location>
        <begin position="282"/>
        <end position="300"/>
    </location>
</feature>
<keyword evidence="2 5" id="KW-0812">Transmembrane</keyword>
<organism evidence="7 8">
    <name type="scientific">Nocardioides luteus</name>
    <dbReference type="NCBI Taxonomy" id="1844"/>
    <lineage>
        <taxon>Bacteria</taxon>
        <taxon>Bacillati</taxon>
        <taxon>Actinomycetota</taxon>
        <taxon>Actinomycetes</taxon>
        <taxon>Propionibacteriales</taxon>
        <taxon>Nocardioidaceae</taxon>
        <taxon>Nocardioides</taxon>
    </lineage>
</organism>
<dbReference type="GO" id="GO:0016020">
    <property type="term" value="C:membrane"/>
    <property type="evidence" value="ECO:0007669"/>
    <property type="project" value="UniProtKB-SubCell"/>
</dbReference>
<sequence length="355" mass="40131">MYRRAQIFLVSSALIFGLIAVVTAQIVDKRMLDPEGFLGPSWLRLPLLVGAALLVDLVPRTLWKSKFKWADMGPIFKERVRTHWTRERLTLVAMGIVCFYLVYVCYRNLKSFLPFVVPETYEFDHELHLIDKAVLFGSDPAILLHDLLGTGWVAWFLSYIYMWFLPLVPFAVAGWLVWSRNLAYGYWFVSSQCIAWILGTVSYYCLPTVGPGLNYPYLYADLPDTPASSLMQSLVFTRQHVLFDVDSNVVQSVGGFASLHCGITLLVALMIQATINNKIARWAGWINFGITVVATIYFGWHYLADDVAGCMIALVAYYFGGLAANQKFQRKGVRRLVAESDEIAGREAKVAHELT</sequence>
<feature type="transmembrane region" description="Helical" evidence="5">
    <location>
        <begin position="184"/>
        <end position="204"/>
    </location>
</feature>
<feature type="transmembrane region" description="Helical" evidence="5">
    <location>
        <begin position="89"/>
        <end position="109"/>
    </location>
</feature>
<keyword evidence="3 5" id="KW-1133">Transmembrane helix</keyword>
<dbReference type="OrthoDB" id="5171662at2"/>
<comment type="subcellular location">
    <subcellularLocation>
        <location evidence="1">Membrane</location>
        <topology evidence="1">Multi-pass membrane protein</topology>
    </subcellularLocation>
</comment>
<feature type="transmembrane region" description="Helical" evidence="5">
    <location>
        <begin position="249"/>
        <end position="270"/>
    </location>
</feature>
<evidence type="ECO:0000313" key="7">
    <source>
        <dbReference type="EMBL" id="OIJ28629.1"/>
    </source>
</evidence>
<evidence type="ECO:0000259" key="6">
    <source>
        <dbReference type="Pfam" id="PF14378"/>
    </source>
</evidence>
<evidence type="ECO:0000256" key="1">
    <source>
        <dbReference type="ARBA" id="ARBA00004141"/>
    </source>
</evidence>
<evidence type="ECO:0000256" key="5">
    <source>
        <dbReference type="SAM" id="Phobius"/>
    </source>
</evidence>
<dbReference type="CDD" id="cd03386">
    <property type="entry name" value="PAP2_Aur1_like"/>
    <property type="match status" value="1"/>
</dbReference>
<evidence type="ECO:0000313" key="8">
    <source>
        <dbReference type="Proteomes" id="UP000033772"/>
    </source>
</evidence>
<dbReference type="InterPro" id="IPR026841">
    <property type="entry name" value="Aur1/Ipt1"/>
</dbReference>
<comment type="caution">
    <text evidence="7">The sequence shown here is derived from an EMBL/GenBank/DDBJ whole genome shotgun (WGS) entry which is preliminary data.</text>
</comment>
<protein>
    <submittedName>
        <fullName evidence="7">Inositol phosphorylceramide synthase</fullName>
    </submittedName>
</protein>
<dbReference type="EMBL" id="JZDQ02000002">
    <property type="protein sequence ID" value="OIJ28629.1"/>
    <property type="molecule type" value="Genomic_DNA"/>
</dbReference>
<keyword evidence="8" id="KW-1185">Reference proteome</keyword>
<evidence type="ECO:0000256" key="2">
    <source>
        <dbReference type="ARBA" id="ARBA00022692"/>
    </source>
</evidence>
<dbReference type="InterPro" id="IPR052185">
    <property type="entry name" value="IPC_Synthase-Related"/>
</dbReference>
<name>A0A1J4NAX1_9ACTN</name>
<gene>
    <name evidence="7" type="ORF">UG56_002330</name>
</gene>
<dbReference type="PANTHER" id="PTHR31310:SF7">
    <property type="entry name" value="PA-PHOSPHATASE RELATED-FAMILY PROTEIN DDB_G0268928"/>
    <property type="match status" value="1"/>
</dbReference>
<dbReference type="STRING" id="1844.UG56_002330"/>
<accession>A0A1J4NAX1</accession>
<dbReference type="Pfam" id="PF14378">
    <property type="entry name" value="PAP2_3"/>
    <property type="match status" value="1"/>
</dbReference>
<dbReference type="RefSeq" id="WP_045549279.1">
    <property type="nucleotide sequence ID" value="NZ_JZDQ02000002.1"/>
</dbReference>
<dbReference type="AlphaFoldDB" id="A0A1J4NAX1"/>
<keyword evidence="4 5" id="KW-0472">Membrane</keyword>
<evidence type="ECO:0000256" key="3">
    <source>
        <dbReference type="ARBA" id="ARBA00022989"/>
    </source>
</evidence>
<feature type="transmembrane region" description="Helical" evidence="5">
    <location>
        <begin position="306"/>
        <end position="325"/>
    </location>
</feature>
<feature type="transmembrane region" description="Helical" evidence="5">
    <location>
        <begin position="152"/>
        <end position="177"/>
    </location>
</feature>
<dbReference type="Proteomes" id="UP000033772">
    <property type="component" value="Unassembled WGS sequence"/>
</dbReference>
<reference evidence="7" key="1">
    <citation type="submission" date="2016-10" db="EMBL/GenBank/DDBJ databases">
        <title>Draft Genome Sequence of Nocardioides luteus Strain BAFB, an Alkane-Degrading Bacterium Isolated from JP-7 Polluted Soil.</title>
        <authorList>
            <person name="Brown L."/>
            <person name="Ruiz O.N."/>
            <person name="Gunasekera T."/>
        </authorList>
    </citation>
    <scope>NUCLEOTIDE SEQUENCE [LARGE SCALE GENOMIC DNA]</scope>
    <source>
        <strain evidence="7">BAFB</strain>
    </source>
</reference>